<reference evidence="1" key="1">
    <citation type="submission" date="2012-10" db="EMBL/GenBank/DDBJ databases">
        <authorList>
            <person name="Sandrine L."/>
        </authorList>
    </citation>
    <scope>NUCLEOTIDE SEQUENCE</scope>
</reference>
<organism evidence="1">
    <name type="scientific">termite gut metagenome</name>
    <dbReference type="NCBI Taxonomy" id="433724"/>
    <lineage>
        <taxon>unclassified sequences</taxon>
        <taxon>metagenomes</taxon>
        <taxon>organismal metagenomes</taxon>
    </lineage>
</organism>
<protein>
    <submittedName>
        <fullName evidence="1">Uncharacterized protein</fullName>
    </submittedName>
</protein>
<accession>S0DE18</accession>
<name>S0DE18_9ZZZZ</name>
<dbReference type="Gene3D" id="1.10.3290.10">
    <property type="entry name" value="Fido-like domain"/>
    <property type="match status" value="1"/>
</dbReference>
<dbReference type="EMBL" id="HF548312">
    <property type="protein sequence ID" value="CCO21615.1"/>
    <property type="molecule type" value="Genomic_DNA"/>
</dbReference>
<evidence type="ECO:0000313" key="2">
    <source>
        <dbReference type="EMBL" id="CCO21615.1"/>
    </source>
</evidence>
<gene>
    <name evidence="1" type="ORF">BN138_257</name>
    <name evidence="2" type="ORF">BN138_803</name>
</gene>
<reference evidence="1" key="2">
    <citation type="journal article" date="2013" name="Biotechnol. Biofuels">
        <title>Mining for hemicellulases in the fungus-growing termite Pseudacanthotermes militaris using functional metagenomics.</title>
        <authorList>
            <person name="Bastien G."/>
            <person name="Arnal G."/>
            <person name="Bozonnet S."/>
            <person name="Laguerre S."/>
            <person name="Ferreira F."/>
            <person name="Faure R."/>
            <person name="Henrissat B."/>
            <person name="Lefevre F."/>
            <person name="Robe P."/>
            <person name="Bouchez O."/>
            <person name="Noirot C."/>
            <person name="Dumon C."/>
            <person name="O'Donohue M."/>
        </authorList>
    </citation>
    <scope>NUCLEOTIDE SEQUENCE</scope>
</reference>
<dbReference type="InterPro" id="IPR036597">
    <property type="entry name" value="Fido-like_dom_sf"/>
</dbReference>
<dbReference type="EMBL" id="HF548283">
    <property type="protein sequence ID" value="CCO21069.1"/>
    <property type="molecule type" value="Genomic_DNA"/>
</dbReference>
<dbReference type="AlphaFoldDB" id="S0DE18"/>
<evidence type="ECO:0000313" key="1">
    <source>
        <dbReference type="EMBL" id="CCO21069.1"/>
    </source>
</evidence>
<proteinExistence type="predicted"/>
<sequence>MDTLKRELSRRRPLTQGEMERLRHEFTVEYIYDSNAIEGSTLTLRETALVAEYAERSLREWLSFLDITCGLWQRYF</sequence>